<dbReference type="FunFam" id="1.10.287.950:FF:000001">
    <property type="entry name" value="Methyl-accepting chemotaxis sensory transducer"/>
    <property type="match status" value="1"/>
</dbReference>
<evidence type="ECO:0000256" key="1">
    <source>
        <dbReference type="ARBA" id="ARBA00004370"/>
    </source>
</evidence>
<evidence type="ECO:0000256" key="5">
    <source>
        <dbReference type="ARBA" id="ARBA00029447"/>
    </source>
</evidence>
<evidence type="ECO:0000256" key="3">
    <source>
        <dbReference type="ARBA" id="ARBA00022500"/>
    </source>
</evidence>
<dbReference type="Pfam" id="PF12729">
    <property type="entry name" value="4HB_MCP_1"/>
    <property type="match status" value="1"/>
</dbReference>
<dbReference type="GO" id="GO:0005886">
    <property type="term" value="C:plasma membrane"/>
    <property type="evidence" value="ECO:0007669"/>
    <property type="project" value="TreeGrafter"/>
</dbReference>
<dbReference type="PANTHER" id="PTHR43531">
    <property type="entry name" value="PROTEIN ICFG"/>
    <property type="match status" value="1"/>
</dbReference>
<evidence type="ECO:0000313" key="12">
    <source>
        <dbReference type="Proteomes" id="UP000059419"/>
    </source>
</evidence>
<dbReference type="Gene3D" id="1.10.287.950">
    <property type="entry name" value="Methyl-accepting chemotaxis protein"/>
    <property type="match status" value="1"/>
</dbReference>
<proteinExistence type="inferred from homology"/>
<evidence type="ECO:0000313" key="11">
    <source>
        <dbReference type="EMBL" id="CUU24344.1"/>
    </source>
</evidence>
<comment type="subcellular location">
    <subcellularLocation>
        <location evidence="1">Membrane</location>
    </subcellularLocation>
</comment>
<dbReference type="GO" id="GO:0004888">
    <property type="term" value="F:transmembrane signaling receptor activity"/>
    <property type="evidence" value="ECO:0007669"/>
    <property type="project" value="TreeGrafter"/>
</dbReference>
<dbReference type="KEGG" id="ege:EM595_2110"/>
<dbReference type="AlphaFoldDB" id="A0A0U5L4N6"/>
<evidence type="ECO:0000259" key="10">
    <source>
        <dbReference type="PROSITE" id="PS50885"/>
    </source>
</evidence>
<dbReference type="CDD" id="cd11386">
    <property type="entry name" value="MCP_signal"/>
    <property type="match status" value="1"/>
</dbReference>
<dbReference type="Proteomes" id="UP000059419">
    <property type="component" value="Chromosome 1"/>
</dbReference>
<dbReference type="EMBL" id="LN907827">
    <property type="protein sequence ID" value="CUU24344.1"/>
    <property type="molecule type" value="Genomic_DNA"/>
</dbReference>
<feature type="region of interest" description="Disordered" evidence="7">
    <location>
        <begin position="519"/>
        <end position="548"/>
    </location>
</feature>
<sequence>MTITQRLFLTFSLLAAALCVLAFMSLSVISGFQSRFEYVQANSIPSIKDLNKSISASSNLGIALYRHQTLADASGMPAAEQHINSILDELKTLTDHYLKNDVSNDEDRQMSEEIYRDIDAVKAALPAFIAASRAQDKNASLALLQGESGIGTAGRKLATDLNNQIELNIKIGDELRKQNNETYSRTFWIMSTSVTAAIVLLSFFAFRTIISIRKSLTGIENTMTDVSNSLDLSRLADESRHDEIGKTAAAFNRLMRKFSETLSSVNSSALSVSTGSTQIAAGNEDLSSRTEEQAASLEQTSASMAALSETVKNNSLSADEASALANAANKLSAENGGSVKAMLTTMEDIRTSSGKISEITGLIEGIAFQTNILALNAAVEAARAGEHGRGFAVVASEVRNLAQRSSSAAREIKDLISTSVQQVANGAQQAAGVGENSEKVTDAINQVATIVHEIATSAIEQSRGIEQVHQAIGQMDEVTQQNAALVEEASSASRSLQDQAETLTRLVSSFKMIGDHHAVNKPQEALRRPAPLSVKQPVAAGDSSWESF</sequence>
<keyword evidence="8" id="KW-1133">Transmembrane helix</keyword>
<evidence type="ECO:0000256" key="6">
    <source>
        <dbReference type="PROSITE-ProRule" id="PRU00284"/>
    </source>
</evidence>
<dbReference type="Pfam" id="PF00015">
    <property type="entry name" value="MCPsignal"/>
    <property type="match status" value="1"/>
</dbReference>
<evidence type="ECO:0000256" key="2">
    <source>
        <dbReference type="ARBA" id="ARBA00022481"/>
    </source>
</evidence>
<dbReference type="InterPro" id="IPR004089">
    <property type="entry name" value="MCPsignal_dom"/>
</dbReference>
<protein>
    <submittedName>
        <fullName evidence="11">Methyl-accepting chemotaxis citrate transducer</fullName>
    </submittedName>
</protein>
<dbReference type="STRING" id="1619313.EM595_2110"/>
<keyword evidence="12" id="KW-1185">Reference proteome</keyword>
<evidence type="ECO:0000256" key="8">
    <source>
        <dbReference type="SAM" id="Phobius"/>
    </source>
</evidence>
<feature type="transmembrane region" description="Helical" evidence="8">
    <location>
        <begin position="187"/>
        <end position="206"/>
    </location>
</feature>
<dbReference type="PROSITE" id="PS50111">
    <property type="entry name" value="CHEMOTAXIS_TRANSDUC_2"/>
    <property type="match status" value="1"/>
</dbReference>
<feature type="domain" description="Methyl-accepting transducer" evidence="9">
    <location>
        <begin position="268"/>
        <end position="497"/>
    </location>
</feature>
<dbReference type="InterPro" id="IPR051310">
    <property type="entry name" value="MCP_chemotaxis"/>
</dbReference>
<evidence type="ECO:0000256" key="4">
    <source>
        <dbReference type="ARBA" id="ARBA00023224"/>
    </source>
</evidence>
<dbReference type="RefSeq" id="WP_067431382.1">
    <property type="nucleotide sequence ID" value="NZ_LN907827.1"/>
</dbReference>
<evidence type="ECO:0000259" key="9">
    <source>
        <dbReference type="PROSITE" id="PS50111"/>
    </source>
</evidence>
<reference evidence="12" key="1">
    <citation type="submission" date="2015-11" db="EMBL/GenBank/DDBJ databases">
        <authorList>
            <person name="Blom J."/>
        </authorList>
    </citation>
    <scope>NUCLEOTIDE SEQUENCE [LARGE SCALE GENOMIC DNA]</scope>
</reference>
<organism evidence="11 12">
    <name type="scientific">Duffyella gerundensis</name>
    <dbReference type="NCBI Taxonomy" id="1619313"/>
    <lineage>
        <taxon>Bacteria</taxon>
        <taxon>Pseudomonadati</taxon>
        <taxon>Pseudomonadota</taxon>
        <taxon>Gammaproteobacteria</taxon>
        <taxon>Enterobacterales</taxon>
        <taxon>Erwiniaceae</taxon>
        <taxon>Duffyella</taxon>
    </lineage>
</organism>
<dbReference type="PATRIC" id="fig|1619313.3.peg.2191"/>
<dbReference type="OrthoDB" id="9147953at2"/>
<dbReference type="SMART" id="SM00283">
    <property type="entry name" value="MA"/>
    <property type="match status" value="1"/>
</dbReference>
<gene>
    <name evidence="11" type="ORF">EM595_2110</name>
</gene>
<comment type="similarity">
    <text evidence="5">Belongs to the methyl-accepting chemotaxis (MCP) protein family.</text>
</comment>
<evidence type="ECO:0000256" key="7">
    <source>
        <dbReference type="SAM" id="MobiDB-lite"/>
    </source>
</evidence>
<dbReference type="GO" id="GO:0006935">
    <property type="term" value="P:chemotaxis"/>
    <property type="evidence" value="ECO:0007669"/>
    <property type="project" value="UniProtKB-KW"/>
</dbReference>
<keyword evidence="3" id="KW-0145">Chemotaxis</keyword>
<feature type="domain" description="HAMP" evidence="10">
    <location>
        <begin position="210"/>
        <end position="263"/>
    </location>
</feature>
<accession>A0A0U5L4N6</accession>
<dbReference type="PANTHER" id="PTHR43531:SF14">
    <property type="entry name" value="METHYL-ACCEPTING CHEMOTAXIS PROTEIN I-RELATED"/>
    <property type="match status" value="1"/>
</dbReference>
<dbReference type="PROSITE" id="PS50885">
    <property type="entry name" value="HAMP"/>
    <property type="match status" value="1"/>
</dbReference>
<keyword evidence="4 6" id="KW-0807">Transducer</keyword>
<name>A0A0U5L4N6_9GAMM</name>
<dbReference type="InterPro" id="IPR003660">
    <property type="entry name" value="HAMP_dom"/>
</dbReference>
<keyword evidence="2" id="KW-0488">Methylation</keyword>
<dbReference type="SUPFAM" id="SSF58104">
    <property type="entry name" value="Methyl-accepting chemotaxis protein (MCP) signaling domain"/>
    <property type="match status" value="1"/>
</dbReference>
<dbReference type="GO" id="GO:0007165">
    <property type="term" value="P:signal transduction"/>
    <property type="evidence" value="ECO:0007669"/>
    <property type="project" value="UniProtKB-KW"/>
</dbReference>
<keyword evidence="8" id="KW-0472">Membrane</keyword>
<dbReference type="InterPro" id="IPR024478">
    <property type="entry name" value="HlyB_4HB_MCP"/>
</dbReference>
<keyword evidence="8" id="KW-0812">Transmembrane</keyword>